<name>A0ABR3FQQ2_9AGAR</name>
<proteinExistence type="predicted"/>
<organism evidence="1 2">
    <name type="scientific">Marasmius crinis-equi</name>
    <dbReference type="NCBI Taxonomy" id="585013"/>
    <lineage>
        <taxon>Eukaryota</taxon>
        <taxon>Fungi</taxon>
        <taxon>Dikarya</taxon>
        <taxon>Basidiomycota</taxon>
        <taxon>Agaricomycotina</taxon>
        <taxon>Agaricomycetes</taxon>
        <taxon>Agaricomycetidae</taxon>
        <taxon>Agaricales</taxon>
        <taxon>Marasmiineae</taxon>
        <taxon>Marasmiaceae</taxon>
        <taxon>Marasmius</taxon>
    </lineage>
</organism>
<gene>
    <name evidence="1" type="ORF">V5O48_004206</name>
</gene>
<evidence type="ECO:0000313" key="1">
    <source>
        <dbReference type="EMBL" id="KAL0577778.1"/>
    </source>
</evidence>
<keyword evidence="2" id="KW-1185">Reference proteome</keyword>
<sequence length="149" mass="16683">MAHFFTNSSHTRILGDHPVFQNISGDATTTNNITVINKSQHPSRSSTSLVEDEGLMLMHIPREINPGDIILRKEVSSQVCDLAIATHNSKPTNPFRERIRAMRVRKKVYTAEIIRQNVGDIKFTVVAIEPEDPNDRKRIGALVDAVLLS</sequence>
<dbReference type="Proteomes" id="UP001465976">
    <property type="component" value="Unassembled WGS sequence"/>
</dbReference>
<accession>A0ABR3FQQ2</accession>
<reference evidence="1 2" key="1">
    <citation type="submission" date="2024-02" db="EMBL/GenBank/DDBJ databases">
        <title>A draft genome for the cacao thread blight pathogen Marasmius crinis-equi.</title>
        <authorList>
            <person name="Cohen S.P."/>
            <person name="Baruah I.K."/>
            <person name="Amoako-Attah I."/>
            <person name="Bukari Y."/>
            <person name="Meinhardt L.W."/>
            <person name="Bailey B.A."/>
        </authorList>
    </citation>
    <scope>NUCLEOTIDE SEQUENCE [LARGE SCALE GENOMIC DNA]</scope>
    <source>
        <strain evidence="1 2">GH-76</strain>
    </source>
</reference>
<comment type="caution">
    <text evidence="1">The sequence shown here is derived from an EMBL/GenBank/DDBJ whole genome shotgun (WGS) entry which is preliminary data.</text>
</comment>
<protein>
    <submittedName>
        <fullName evidence="1">Uncharacterized protein</fullName>
    </submittedName>
</protein>
<dbReference type="EMBL" id="JBAHYK010000138">
    <property type="protein sequence ID" value="KAL0577778.1"/>
    <property type="molecule type" value="Genomic_DNA"/>
</dbReference>
<evidence type="ECO:0000313" key="2">
    <source>
        <dbReference type="Proteomes" id="UP001465976"/>
    </source>
</evidence>